<evidence type="ECO:0000259" key="1">
    <source>
        <dbReference type="SMART" id="SM00986"/>
    </source>
</evidence>
<dbReference type="SUPFAM" id="SSF52141">
    <property type="entry name" value="Uracil-DNA glycosylase-like"/>
    <property type="match status" value="1"/>
</dbReference>
<evidence type="ECO:0000313" key="2">
    <source>
        <dbReference type="EMBL" id="BAN02002.1"/>
    </source>
</evidence>
<dbReference type="RefSeq" id="WP_015441249.1">
    <property type="nucleotide sequence ID" value="NC_020520.1"/>
</dbReference>
<dbReference type="InterPro" id="IPR005122">
    <property type="entry name" value="Uracil-DNA_glycosylase-like"/>
</dbReference>
<proteinExistence type="predicted"/>
<dbReference type="AlphaFoldDB" id="A0A6C7E7G4"/>
<keyword evidence="3" id="KW-1185">Reference proteome</keyword>
<dbReference type="KEGG" id="aym:YM304_16880"/>
<dbReference type="EMBL" id="AP012057">
    <property type="protein sequence ID" value="BAN02002.1"/>
    <property type="molecule type" value="Genomic_DNA"/>
</dbReference>
<reference evidence="2 3" key="1">
    <citation type="journal article" date="2013" name="Int. J. Syst. Evol. Microbiol.">
        <title>Ilumatobacter nonamiense sp. nov. and Ilumatobacter coccineum sp. nov., isolated from seashore sand.</title>
        <authorList>
            <person name="Matsumoto A."/>
            <person name="Kasai H."/>
            <person name="Matsuo Y."/>
            <person name="Shizuri Y."/>
            <person name="Ichikawa N."/>
            <person name="Fujita N."/>
            <person name="Omura S."/>
            <person name="Takahashi Y."/>
        </authorList>
    </citation>
    <scope>NUCLEOTIDE SEQUENCE [LARGE SCALE GENOMIC DNA]</scope>
    <source>
        <strain evidence="3">NBRC 103263 / KCTC 29153 / YM16-304</strain>
    </source>
</reference>
<feature type="domain" description="Uracil-DNA glycosylase-like" evidence="1">
    <location>
        <begin position="30"/>
        <end position="186"/>
    </location>
</feature>
<dbReference type="Pfam" id="PF03167">
    <property type="entry name" value="UDG"/>
    <property type="match status" value="1"/>
</dbReference>
<protein>
    <recommendedName>
        <fullName evidence="1">Uracil-DNA glycosylase-like domain-containing protein</fullName>
    </recommendedName>
</protein>
<dbReference type="PANTHER" id="PTHR42160:SF1">
    <property type="entry name" value="URACIL-DNA GLYCOSYLASE SUPERFAMILY PROTEIN"/>
    <property type="match status" value="1"/>
</dbReference>
<dbReference type="OrthoDB" id="9789139at2"/>
<dbReference type="Gene3D" id="3.40.470.10">
    <property type="entry name" value="Uracil-DNA glycosylase-like domain"/>
    <property type="match status" value="1"/>
</dbReference>
<dbReference type="PANTHER" id="PTHR42160">
    <property type="entry name" value="URACIL-DNA GLYCOSYLASE SUPERFAMILY PROTEIN"/>
    <property type="match status" value="1"/>
</dbReference>
<dbReference type="CDD" id="cd10033">
    <property type="entry name" value="UDG_like"/>
    <property type="match status" value="1"/>
</dbReference>
<evidence type="ECO:0000313" key="3">
    <source>
        <dbReference type="Proteomes" id="UP000011863"/>
    </source>
</evidence>
<dbReference type="SMART" id="SM00986">
    <property type="entry name" value="UDG"/>
    <property type="match status" value="1"/>
</dbReference>
<organism evidence="2 3">
    <name type="scientific">Ilumatobacter coccineus (strain NBRC 103263 / KCTC 29153 / YM16-304)</name>
    <dbReference type="NCBI Taxonomy" id="1313172"/>
    <lineage>
        <taxon>Bacteria</taxon>
        <taxon>Bacillati</taxon>
        <taxon>Actinomycetota</taxon>
        <taxon>Acidimicrobiia</taxon>
        <taxon>Acidimicrobiales</taxon>
        <taxon>Ilumatobacteraceae</taxon>
        <taxon>Ilumatobacter</taxon>
    </lineage>
</organism>
<gene>
    <name evidence="2" type="ORF">YM304_16880</name>
</gene>
<name>A0A6C7E7G4_ILUCY</name>
<dbReference type="InterPro" id="IPR036895">
    <property type="entry name" value="Uracil-DNA_glycosylase-like_sf"/>
</dbReference>
<dbReference type="Proteomes" id="UP000011863">
    <property type="component" value="Chromosome"/>
</dbReference>
<sequence length="199" mass="22358">MPARTLDHLLGEIRSCTVCAPHLEHGVRPVVQASSRARIVIIGQAPGRRVHESGVPWDDPSGRTLRRWLGLTDEQFYDPDIVAIVPMGFCYPGSAASGDKPPRPECAPLWHERLLDELPTDRLHVIIGTYAQKRYVPDRRKNLTDTVANWSAYLPGTIVLPHPSPRNQHWLTKNPWFEANALPAVRRRIAECVADDASR</sequence>
<accession>A0A6C7E7G4</accession>
<dbReference type="InterPro" id="IPR047124">
    <property type="entry name" value="HI_0220.2"/>
</dbReference>
<dbReference type="SMART" id="SM00987">
    <property type="entry name" value="UreE_C"/>
    <property type="match status" value="1"/>
</dbReference>